<dbReference type="Pfam" id="PF23481">
    <property type="entry name" value="Ig_TMEM132_2nd"/>
    <property type="match status" value="1"/>
</dbReference>
<dbReference type="InterPro" id="IPR031435">
    <property type="entry name" value="TMEM132_N"/>
</dbReference>
<feature type="compositionally biased region" description="Polar residues" evidence="6">
    <location>
        <begin position="1069"/>
        <end position="1078"/>
    </location>
</feature>
<dbReference type="InterPro" id="IPR055423">
    <property type="entry name" value="Ig_TMEM132_5th"/>
</dbReference>
<dbReference type="InterPro" id="IPR026307">
    <property type="entry name" value="TMEM132"/>
</dbReference>
<feature type="domain" description="Transmembrane protein TMEM132 fifth" evidence="13">
    <location>
        <begin position="521"/>
        <end position="657"/>
    </location>
</feature>
<dbReference type="PANTHER" id="PTHR13388">
    <property type="entry name" value="DETONATOR, ISOFORM E"/>
    <property type="match status" value="1"/>
</dbReference>
<dbReference type="Pfam" id="PF23486">
    <property type="entry name" value="Ig_TMEM132_5th"/>
    <property type="match status" value="1"/>
</dbReference>
<name>A0A8C4TDP2_ERPCA</name>
<evidence type="ECO:0000256" key="6">
    <source>
        <dbReference type="SAM" id="MobiDB-lite"/>
    </source>
</evidence>
<evidence type="ECO:0000259" key="14">
    <source>
        <dbReference type="Pfam" id="PF23487"/>
    </source>
</evidence>
<dbReference type="Pfam" id="PF15705">
    <property type="entry name" value="TMEM132_N"/>
    <property type="match status" value="1"/>
</dbReference>
<reference evidence="15" key="3">
    <citation type="submission" date="2025-09" db="UniProtKB">
        <authorList>
            <consortium name="Ensembl"/>
        </authorList>
    </citation>
    <scope>IDENTIFICATION</scope>
</reference>
<comment type="subcellular location">
    <subcellularLocation>
        <location evidence="1">Membrane</location>
        <topology evidence="1">Single-pass type I membrane protein</topology>
    </subcellularLocation>
</comment>
<keyword evidence="4 7" id="KW-1133">Transmembrane helix</keyword>
<feature type="region of interest" description="Disordered" evidence="6">
    <location>
        <begin position="1008"/>
        <end position="1034"/>
    </location>
</feature>
<dbReference type="Pfam" id="PF15706">
    <property type="entry name" value="TMEM132_C"/>
    <property type="match status" value="1"/>
</dbReference>
<evidence type="ECO:0000259" key="10">
    <source>
        <dbReference type="Pfam" id="PF16070"/>
    </source>
</evidence>
<evidence type="ECO:0000259" key="9">
    <source>
        <dbReference type="Pfam" id="PF15706"/>
    </source>
</evidence>
<evidence type="ECO:0000259" key="13">
    <source>
        <dbReference type="Pfam" id="PF23486"/>
    </source>
</evidence>
<dbReference type="PANTHER" id="PTHR13388:SF23">
    <property type="entry name" value="TRANSMEMBRANE PROTEIN 132C"/>
    <property type="match status" value="1"/>
</dbReference>
<feature type="region of interest" description="Disordered" evidence="6">
    <location>
        <begin position="1063"/>
        <end position="1085"/>
    </location>
</feature>
<dbReference type="Pfam" id="PF16070">
    <property type="entry name" value="Ig_TMEM132_4th"/>
    <property type="match status" value="1"/>
</dbReference>
<evidence type="ECO:0000256" key="7">
    <source>
        <dbReference type="SAM" id="Phobius"/>
    </source>
</evidence>
<protein>
    <submittedName>
        <fullName evidence="15">Transmembrane protein 132D-like</fullName>
    </submittedName>
</protein>
<dbReference type="GO" id="GO:0016020">
    <property type="term" value="C:membrane"/>
    <property type="evidence" value="ECO:0007669"/>
    <property type="project" value="UniProtKB-SubCell"/>
</dbReference>
<keyword evidence="16" id="KW-1185">Reference proteome</keyword>
<dbReference type="GeneTree" id="ENSGT00940000154702"/>
<keyword evidence="5 7" id="KW-0472">Membrane</keyword>
<feature type="domain" description="Transmembrane protein TMEM132 second Ig-like" evidence="12">
    <location>
        <begin position="122"/>
        <end position="261"/>
    </location>
</feature>
<dbReference type="Pfam" id="PF23039">
    <property type="entry name" value="TMEM132_3rd"/>
    <property type="match status" value="1"/>
</dbReference>
<organism evidence="15 16">
    <name type="scientific">Erpetoichthys calabaricus</name>
    <name type="common">Rope fish</name>
    <name type="synonym">Calamoichthys calabaricus</name>
    <dbReference type="NCBI Taxonomy" id="27687"/>
    <lineage>
        <taxon>Eukaryota</taxon>
        <taxon>Metazoa</taxon>
        <taxon>Chordata</taxon>
        <taxon>Craniata</taxon>
        <taxon>Vertebrata</taxon>
        <taxon>Euteleostomi</taxon>
        <taxon>Actinopterygii</taxon>
        <taxon>Polypteriformes</taxon>
        <taxon>Polypteridae</taxon>
        <taxon>Erpetoichthys</taxon>
    </lineage>
</organism>
<dbReference type="InterPro" id="IPR031437">
    <property type="entry name" value="Ig_TMEM132_4th"/>
</dbReference>
<dbReference type="Ensembl" id="ENSECRT00000029616.1">
    <property type="protein sequence ID" value="ENSECRP00000029002.1"/>
    <property type="gene ID" value="ENSECRG00000019197.1"/>
</dbReference>
<keyword evidence="3 7" id="KW-0812">Transmembrane</keyword>
<dbReference type="AlphaFoldDB" id="A0A8C4TDP2"/>
<evidence type="ECO:0000259" key="11">
    <source>
        <dbReference type="Pfam" id="PF23039"/>
    </source>
</evidence>
<feature type="transmembrane region" description="Helical" evidence="7">
    <location>
        <begin position="915"/>
        <end position="940"/>
    </location>
</feature>
<feature type="domain" description="Transmembrane protein family 132 fourth" evidence="10">
    <location>
        <begin position="421"/>
        <end position="518"/>
    </location>
</feature>
<dbReference type="Pfam" id="PF23487">
    <property type="entry name" value="Ig_TMEM132_6th"/>
    <property type="match status" value="1"/>
</dbReference>
<evidence type="ECO:0000256" key="1">
    <source>
        <dbReference type="ARBA" id="ARBA00004479"/>
    </source>
</evidence>
<evidence type="ECO:0000256" key="4">
    <source>
        <dbReference type="ARBA" id="ARBA00022989"/>
    </source>
</evidence>
<evidence type="ECO:0000259" key="8">
    <source>
        <dbReference type="Pfam" id="PF15705"/>
    </source>
</evidence>
<comment type="similarity">
    <text evidence="2">Belongs to the TMEM132 family.</text>
</comment>
<accession>A0A8C4TDP2</accession>
<sequence length="1085" mass="121761">LFFSTLKTLILIMHVEKCTEYLDSGELSDSQKRSTSFPMHLPVNYEIVNAGFSCFLKEANQEIMRNSSMQSHTEAFIILEANQSPTVNASYGTLSTQQVVPLELMQTADLFHEASKFTFNWKIQPYILNRRVHYSQPKVYILFYISGKNWADPQADNSMDNLPCIMVFAFWQTQEVRSSCRLKGHLGLCVAELEPNPTWFHPSEPSGRDKRAEELDGTPVELYYMAQSSENRECSMEESKKGLRTKQHEQYVEMPFTPMQRIGNVRLYNTPTNEDQLSELWLGESIVIQMPSKSIMKLGIATYYVSIASSSAIDRFTLRAKGKKGVFFRKMRVSNDPVWEVTPEAGNVGRSGTVTFSCQRQSLTLEDRSPEGLLEIMQLDFATEEFSIIQTITWQVEYPGTSQTGEEGLTRVNITQRETIGLAPLAMDTAILNTAILTGKKVTLPVKVLKVERGGIVTDVSDLTDCQSTDEDILKVSDRCDFIYVNGKEMKGRVKTAVNFTHEGMSAQLEVTVWVPRLPLQIEVSDTELSQIKGWRIPITTSKRSSWDSDDEEEDDKRGRGCTLQYQHGIVRVLTHFVAEQADPRDQLAYFLSSDWQLDITDMVRYFIKVEDPRIARLQNGKVIVGRELGVTTLQVLSPLSDSILAEKTVTVRDDKVMITELGIQLVTELSLSLQLSPGSSRAILATTTTQELFHRSKQEAMMSAWIQFNDGSITPLDIYDPNYYLLSVASLDEEVISVRNDPQLKIPFIMAEGEGQGVLLKVEMVICEVCQKSKRKSVLAVGSGSLKVKFHQDEKKTKITGSTDYGNDGEELENINTDQKQKINGQSQTGADVLFYGSPILDREESAIRKVTTTVKTVSRDLVGGSLSGSSPQDPINLIDYTNFPSQLDLPKKNGALEENDLAQTPRFLSDLEIGMYALLGVFCLAILVFLLNCASYVLKYRHKQTSLQGQENLSHLHDWVWLGTDAELVMNMAGSPPLHNKHKTTIIDIGLGLENGANLISEALENENGPTLHPTGSLTLKTKNDSINSPTTKRKRVKFTTFTSVSLDGERPTSDFRLLEREDEKWVSQSAQSGNSKDNREQL</sequence>
<evidence type="ECO:0000256" key="2">
    <source>
        <dbReference type="ARBA" id="ARBA00006166"/>
    </source>
</evidence>
<dbReference type="InterPro" id="IPR055424">
    <property type="entry name" value="Ig_TMEM132_6th"/>
</dbReference>
<feature type="domain" description="Transmembrane protein TMEM132 N-terminal" evidence="8">
    <location>
        <begin position="43"/>
        <end position="105"/>
    </location>
</feature>
<reference evidence="15" key="2">
    <citation type="submission" date="2025-08" db="UniProtKB">
        <authorList>
            <consortium name="Ensembl"/>
        </authorList>
    </citation>
    <scope>IDENTIFICATION</scope>
</reference>
<dbReference type="InterPro" id="IPR031436">
    <property type="entry name" value="TMEM132_C"/>
</dbReference>
<feature type="domain" description="Transmembrane protein TMEM132 sixth" evidence="14">
    <location>
        <begin position="658"/>
        <end position="773"/>
    </location>
</feature>
<dbReference type="Proteomes" id="UP000694620">
    <property type="component" value="Chromosome 18"/>
</dbReference>
<dbReference type="InterPro" id="IPR055422">
    <property type="entry name" value="Ig_TMEM132_2nd"/>
</dbReference>
<evidence type="ECO:0000259" key="12">
    <source>
        <dbReference type="Pfam" id="PF23481"/>
    </source>
</evidence>
<feature type="compositionally biased region" description="Polar residues" evidence="6">
    <location>
        <begin position="1016"/>
        <end position="1032"/>
    </location>
</feature>
<evidence type="ECO:0000313" key="16">
    <source>
        <dbReference type="Proteomes" id="UP000694620"/>
    </source>
</evidence>
<evidence type="ECO:0000256" key="3">
    <source>
        <dbReference type="ARBA" id="ARBA00022692"/>
    </source>
</evidence>
<evidence type="ECO:0000313" key="15">
    <source>
        <dbReference type="Ensembl" id="ENSECRP00000029002.1"/>
    </source>
</evidence>
<feature type="domain" description="Transmembrane protein TMEM132 C-terminal" evidence="9">
    <location>
        <begin position="884"/>
        <end position="968"/>
    </location>
</feature>
<reference evidence="15" key="1">
    <citation type="submission" date="2021-06" db="EMBL/GenBank/DDBJ databases">
        <authorList>
            <consortium name="Wellcome Sanger Institute Data Sharing"/>
        </authorList>
    </citation>
    <scope>NUCLEOTIDE SEQUENCE [LARGE SCALE GENOMIC DNA]</scope>
</reference>
<evidence type="ECO:0000256" key="5">
    <source>
        <dbReference type="ARBA" id="ARBA00023136"/>
    </source>
</evidence>
<feature type="domain" description="Transmembrane protein TMEM132 cohesin-like" evidence="11">
    <location>
        <begin position="276"/>
        <end position="418"/>
    </location>
</feature>
<dbReference type="InterPro" id="IPR055421">
    <property type="entry name" value="TMEM132_3rd"/>
</dbReference>
<proteinExistence type="inferred from homology"/>